<evidence type="ECO:0000313" key="1">
    <source>
        <dbReference type="EMBL" id="KRO27842.1"/>
    </source>
</evidence>
<evidence type="ECO:0000313" key="2">
    <source>
        <dbReference type="Proteomes" id="UP000050920"/>
    </source>
</evidence>
<sequence>MDQDGDFDNRLIDFVFDARFKNDCEVEDDLENGYYDIPPFLDENSFDDGWQNE</sequence>
<name>A0A0R2NSJ6_9LACO</name>
<keyword evidence="2" id="KW-1185">Reference proteome</keyword>
<accession>A0A0R2NSJ6</accession>
<reference evidence="1 2" key="1">
    <citation type="journal article" date="2015" name="Genome Announc.">
        <title>Expanding the biotechnology potential of lactobacilli through comparative genomics of 213 strains and associated genera.</title>
        <authorList>
            <person name="Sun Z."/>
            <person name="Harris H.M."/>
            <person name="McCann A."/>
            <person name="Guo C."/>
            <person name="Argimon S."/>
            <person name="Zhang W."/>
            <person name="Yang X."/>
            <person name="Jeffery I.B."/>
            <person name="Cooney J.C."/>
            <person name="Kagawa T.F."/>
            <person name="Liu W."/>
            <person name="Song Y."/>
            <person name="Salvetti E."/>
            <person name="Wrobel A."/>
            <person name="Rasinkangas P."/>
            <person name="Parkhill J."/>
            <person name="Rea M.C."/>
            <person name="O'Sullivan O."/>
            <person name="Ritari J."/>
            <person name="Douillard F.P."/>
            <person name="Paul Ross R."/>
            <person name="Yang R."/>
            <person name="Briner A.E."/>
            <person name="Felis G.E."/>
            <person name="de Vos W.M."/>
            <person name="Barrangou R."/>
            <person name="Klaenhammer T.R."/>
            <person name="Caufield P.W."/>
            <person name="Cui Y."/>
            <person name="Zhang H."/>
            <person name="O'Toole P.W."/>
        </authorList>
    </citation>
    <scope>NUCLEOTIDE SEQUENCE [LARGE SCALE GENOMIC DNA]</scope>
    <source>
        <strain evidence="1 2">DSM 21115</strain>
    </source>
</reference>
<dbReference type="Proteomes" id="UP000050920">
    <property type="component" value="Unassembled WGS sequence"/>
</dbReference>
<gene>
    <name evidence="1" type="ORF">DY78_GL002835</name>
</gene>
<proteinExistence type="predicted"/>
<dbReference type="EMBL" id="AYGX02000066">
    <property type="protein sequence ID" value="KRO27842.1"/>
    <property type="molecule type" value="Genomic_DNA"/>
</dbReference>
<protein>
    <submittedName>
        <fullName evidence="1">Uncharacterized protein</fullName>
    </submittedName>
</protein>
<organism evidence="1 2">
    <name type="scientific">Lactiplantibacillus fabifermentans DSM 21115</name>
    <dbReference type="NCBI Taxonomy" id="1413187"/>
    <lineage>
        <taxon>Bacteria</taxon>
        <taxon>Bacillati</taxon>
        <taxon>Bacillota</taxon>
        <taxon>Bacilli</taxon>
        <taxon>Lactobacillales</taxon>
        <taxon>Lactobacillaceae</taxon>
        <taxon>Lactiplantibacillus</taxon>
    </lineage>
</organism>
<comment type="caution">
    <text evidence="1">The sequence shown here is derived from an EMBL/GenBank/DDBJ whole genome shotgun (WGS) entry which is preliminary data.</text>
</comment>
<dbReference type="AlphaFoldDB" id="A0A0R2NSJ6"/>